<feature type="compositionally biased region" description="Polar residues" evidence="1">
    <location>
        <begin position="240"/>
        <end position="261"/>
    </location>
</feature>
<dbReference type="InterPro" id="IPR006118">
    <property type="entry name" value="Recombinase_CS"/>
</dbReference>
<dbReference type="PANTHER" id="PTHR36172:SF1">
    <property type="entry name" value="RESOLVASE-RELATED"/>
    <property type="match status" value="1"/>
</dbReference>
<feature type="non-terminal residue" evidence="2">
    <location>
        <position position="364"/>
    </location>
</feature>
<sequence>SSNQERDSENSIELNINLDNLQNILKDERWQRNIERIAYPIYLQWKTETTEKQKYKLAQNKITYLSTSKIQETYDVSAETLRRWAASGKLAIIKTPRGKQLYSVTDAPEFTQKAKVCYARVSSEHQQDDLERQIADLQHNYPGYEIIRGFLLFWNEYTLEESKKWWLPKKTDCWIFEKNGTWLVVFGSDICANDNETGELAEDLVTVFVVRQNGLRSAANRKRRKEAAQAIQKFQEESNETSSRQGTTHSPFSHSGVTNKTQEMDRNSSMDIQSMPYRLKKKPSDIRDEAMNDLLKGYDSNFAAECTNFKMKFHSKKDPQQSIAILSKYWGRSRGEYSFLHKMNSAESLPKQLGYNSRLVMNRL</sequence>
<accession>A0ABN7WXI1</accession>
<dbReference type="InterPro" id="IPR009061">
    <property type="entry name" value="DNA-bd_dom_put_sf"/>
</dbReference>
<comment type="caution">
    <text evidence="2">The sequence shown here is derived from an EMBL/GenBank/DDBJ whole genome shotgun (WGS) entry which is preliminary data.</text>
</comment>
<dbReference type="PROSITE" id="PS00397">
    <property type="entry name" value="RECOMBINASES_1"/>
    <property type="match status" value="1"/>
</dbReference>
<protein>
    <submittedName>
        <fullName evidence="2">42157_t:CDS:1</fullName>
    </submittedName>
</protein>
<dbReference type="EMBL" id="CAJVQB010068330">
    <property type="protein sequence ID" value="CAG8842222.1"/>
    <property type="molecule type" value="Genomic_DNA"/>
</dbReference>
<reference evidence="2 3" key="1">
    <citation type="submission" date="2021-06" db="EMBL/GenBank/DDBJ databases">
        <authorList>
            <person name="Kallberg Y."/>
            <person name="Tangrot J."/>
            <person name="Rosling A."/>
        </authorList>
    </citation>
    <scope>NUCLEOTIDE SEQUENCE [LARGE SCALE GENOMIC DNA]</scope>
    <source>
        <strain evidence="2 3">120-4 pot B 10/14</strain>
    </source>
</reference>
<feature type="region of interest" description="Disordered" evidence="1">
    <location>
        <begin position="219"/>
        <end position="282"/>
    </location>
</feature>
<gene>
    <name evidence="2" type="ORF">GMARGA_LOCUS35867</name>
</gene>
<dbReference type="InterPro" id="IPR051491">
    <property type="entry name" value="Recombinase/Transposase-rel"/>
</dbReference>
<evidence type="ECO:0000256" key="1">
    <source>
        <dbReference type="SAM" id="MobiDB-lite"/>
    </source>
</evidence>
<proteinExistence type="predicted"/>
<name>A0ABN7WXI1_GIGMA</name>
<dbReference type="Proteomes" id="UP000789901">
    <property type="component" value="Unassembled WGS sequence"/>
</dbReference>
<dbReference type="SUPFAM" id="SSF46955">
    <property type="entry name" value="Putative DNA-binding domain"/>
    <property type="match status" value="1"/>
</dbReference>
<dbReference type="PANTHER" id="PTHR36172">
    <property type="match status" value="1"/>
</dbReference>
<organism evidence="2 3">
    <name type="scientific">Gigaspora margarita</name>
    <dbReference type="NCBI Taxonomy" id="4874"/>
    <lineage>
        <taxon>Eukaryota</taxon>
        <taxon>Fungi</taxon>
        <taxon>Fungi incertae sedis</taxon>
        <taxon>Mucoromycota</taxon>
        <taxon>Glomeromycotina</taxon>
        <taxon>Glomeromycetes</taxon>
        <taxon>Diversisporales</taxon>
        <taxon>Gigasporaceae</taxon>
        <taxon>Gigaspora</taxon>
    </lineage>
</organism>
<evidence type="ECO:0000313" key="2">
    <source>
        <dbReference type="EMBL" id="CAG8842222.1"/>
    </source>
</evidence>
<evidence type="ECO:0000313" key="3">
    <source>
        <dbReference type="Proteomes" id="UP000789901"/>
    </source>
</evidence>
<feature type="non-terminal residue" evidence="2">
    <location>
        <position position="1"/>
    </location>
</feature>
<keyword evidence="3" id="KW-1185">Reference proteome</keyword>
<dbReference type="Gene3D" id="1.10.1660.10">
    <property type="match status" value="1"/>
</dbReference>